<feature type="transmembrane region" description="Helical" evidence="7">
    <location>
        <begin position="393"/>
        <end position="413"/>
    </location>
</feature>
<dbReference type="SUPFAM" id="SSF160355">
    <property type="entry name" value="Bacterial polysaccharide co-polymerase-like"/>
    <property type="match status" value="2"/>
</dbReference>
<evidence type="ECO:0000256" key="2">
    <source>
        <dbReference type="ARBA" id="ARBA00022475"/>
    </source>
</evidence>
<dbReference type="EMBL" id="WOAJ01000009">
    <property type="protein sequence ID" value="MUI60404.1"/>
    <property type="molecule type" value="Genomic_DNA"/>
</dbReference>
<dbReference type="GO" id="GO:0005886">
    <property type="term" value="C:plasma membrane"/>
    <property type="evidence" value="ECO:0007669"/>
    <property type="project" value="UniProtKB-SubCell"/>
</dbReference>
<evidence type="ECO:0000256" key="7">
    <source>
        <dbReference type="SAM" id="Phobius"/>
    </source>
</evidence>
<protein>
    <submittedName>
        <fullName evidence="10">Chain-length determining protein</fullName>
    </submittedName>
</protein>
<evidence type="ECO:0000259" key="8">
    <source>
        <dbReference type="Pfam" id="PF02706"/>
    </source>
</evidence>
<dbReference type="Pfam" id="PF02706">
    <property type="entry name" value="Wzz"/>
    <property type="match status" value="1"/>
</dbReference>
<evidence type="ECO:0000313" key="10">
    <source>
        <dbReference type="EMBL" id="MUI60404.1"/>
    </source>
</evidence>
<proteinExistence type="predicted"/>
<dbReference type="GO" id="GO:0004713">
    <property type="term" value="F:protein tyrosine kinase activity"/>
    <property type="evidence" value="ECO:0007669"/>
    <property type="project" value="TreeGrafter"/>
</dbReference>
<keyword evidence="3 7" id="KW-0812">Transmembrane</keyword>
<keyword evidence="2" id="KW-1003">Cell membrane</keyword>
<organism evidence="10">
    <name type="scientific">Pseudomonas aeruginosa</name>
    <dbReference type="NCBI Taxonomy" id="287"/>
    <lineage>
        <taxon>Bacteria</taxon>
        <taxon>Pseudomonadati</taxon>
        <taxon>Pseudomonadota</taxon>
        <taxon>Gammaproteobacteria</taxon>
        <taxon>Pseudomonadales</taxon>
        <taxon>Pseudomonadaceae</taxon>
        <taxon>Pseudomonas</taxon>
    </lineage>
</organism>
<comment type="caution">
    <text evidence="10">The sequence shown here is derived from an EMBL/GenBank/DDBJ whole genome shotgun (WGS) entry which is preliminary data.</text>
</comment>
<feature type="coiled-coil region" evidence="6">
    <location>
        <begin position="190"/>
        <end position="243"/>
    </location>
</feature>
<dbReference type="InterPro" id="IPR032807">
    <property type="entry name" value="GNVR"/>
</dbReference>
<evidence type="ECO:0000256" key="6">
    <source>
        <dbReference type="SAM" id="Coils"/>
    </source>
</evidence>
<dbReference type="PANTHER" id="PTHR32309:SF13">
    <property type="entry name" value="FERRIC ENTEROBACTIN TRANSPORT PROTEIN FEPE"/>
    <property type="match status" value="1"/>
</dbReference>
<keyword evidence="6" id="KW-0175">Coiled coil</keyword>
<reference evidence="10" key="1">
    <citation type="submission" date="2019-11" db="EMBL/GenBank/DDBJ databases">
        <title>Genomes of ocular Pseudomonas aeruginosa isolates.</title>
        <authorList>
            <person name="Khan M."/>
            <person name="Rice S.A."/>
            <person name="Willcox M.D.P."/>
            <person name="Stapleton F."/>
        </authorList>
    </citation>
    <scope>NUCLEOTIDE SEQUENCE</scope>
    <source>
        <strain evidence="10">PA206</strain>
    </source>
</reference>
<dbReference type="InterPro" id="IPR050445">
    <property type="entry name" value="Bact_polysacc_biosynth/exp"/>
</dbReference>
<evidence type="ECO:0000256" key="3">
    <source>
        <dbReference type="ARBA" id="ARBA00022692"/>
    </source>
</evidence>
<dbReference type="AlphaFoldDB" id="A0A6A9JWP4"/>
<accession>A0A6A9JWP4</accession>
<keyword evidence="5 7" id="KW-0472">Membrane</keyword>
<dbReference type="PANTHER" id="PTHR32309">
    <property type="entry name" value="TYROSINE-PROTEIN KINASE"/>
    <property type="match status" value="1"/>
</dbReference>
<dbReference type="Gene3D" id="3.30.1890.10">
    <property type="entry name" value="FepE-like"/>
    <property type="match status" value="2"/>
</dbReference>
<name>A0A6A9JWP4_PSEAI</name>
<dbReference type="Pfam" id="PF13807">
    <property type="entry name" value="GNVR"/>
    <property type="match status" value="1"/>
</dbReference>
<feature type="domain" description="Polysaccharide chain length determinant N-terminal" evidence="8">
    <location>
        <begin position="13"/>
        <end position="67"/>
    </location>
</feature>
<dbReference type="InterPro" id="IPR003856">
    <property type="entry name" value="LPS_length_determ_N"/>
</dbReference>
<feature type="transmembrane region" description="Helical" evidence="7">
    <location>
        <begin position="30"/>
        <end position="52"/>
    </location>
</feature>
<sequence>MHAPQSSDSNHTEIDLAQLFEQCWASRRSIALITALGTGAALAYALLATPIYQVDVLLRPVQTRALEALNIKGLYSITPKQALDRVSNELTAYSGRRTYFEAHPEQFEQLEFGELSPERAFWRFSLDAFSIEFADKKEKTPRTEALVRFSMQYPKGMDGVAILNGLLSATLEREHRQIQEDVQARIDNRLQVLERDIAAMQASYATAKRSRIATLMEADAIRRANLQDELKALRGRLRLVRDSRIQQLDEAIGIASQLGIRKPTTPGVLGEDGRDSSRSLFRTEVNNQQIPLYFMGVDALKAERGILLRRKTDDFTSPRIAVIQQELKQLEHNREIQYLQAREDEERFYENLAALRGEQARLLRLNIGETNIQLVRVDQEAATPLKPVRPKRALLVALGVLGGVLLGSLLVLLRELPRRHRGEPRISCPARMRLARQATERTFPS</sequence>
<evidence type="ECO:0000256" key="4">
    <source>
        <dbReference type="ARBA" id="ARBA00022989"/>
    </source>
</evidence>
<evidence type="ECO:0000259" key="9">
    <source>
        <dbReference type="Pfam" id="PF13807"/>
    </source>
</evidence>
<comment type="subcellular location">
    <subcellularLocation>
        <location evidence="1">Cell membrane</location>
        <topology evidence="1">Multi-pass membrane protein</topology>
    </subcellularLocation>
</comment>
<keyword evidence="4 7" id="KW-1133">Transmembrane helix</keyword>
<evidence type="ECO:0000256" key="1">
    <source>
        <dbReference type="ARBA" id="ARBA00004651"/>
    </source>
</evidence>
<feature type="domain" description="Tyrosine-protein kinase G-rich" evidence="9">
    <location>
        <begin position="366"/>
        <end position="415"/>
    </location>
</feature>
<evidence type="ECO:0000256" key="5">
    <source>
        <dbReference type="ARBA" id="ARBA00023136"/>
    </source>
</evidence>
<gene>
    <name evidence="10" type="ORF">GNQ20_21575</name>
</gene>